<gene>
    <name evidence="2" type="ORF">TGAM01_v206859</name>
</gene>
<evidence type="ECO:0000256" key="1">
    <source>
        <dbReference type="SAM" id="MobiDB-lite"/>
    </source>
</evidence>
<protein>
    <submittedName>
        <fullName evidence="2">Uncharacterized protein</fullName>
    </submittedName>
</protein>
<dbReference type="RefSeq" id="XP_024405273.1">
    <property type="nucleotide sequence ID" value="XM_024549964.1"/>
</dbReference>
<dbReference type="EMBL" id="JPDN02000024">
    <property type="protein sequence ID" value="PON24171.1"/>
    <property type="molecule type" value="Genomic_DNA"/>
</dbReference>
<sequence length="51" mass="5472">MLAGTICDNDRIAVAEQKERALRWRRGAPCPSSDETPSSNSPRGLTVPSSS</sequence>
<evidence type="ECO:0000313" key="3">
    <source>
        <dbReference type="Proteomes" id="UP000054821"/>
    </source>
</evidence>
<dbReference type="AlphaFoldDB" id="A0A2P4ZIQ5"/>
<comment type="caution">
    <text evidence="2">The sequence shown here is derived from an EMBL/GenBank/DDBJ whole genome shotgun (WGS) entry which is preliminary data.</text>
</comment>
<evidence type="ECO:0000313" key="2">
    <source>
        <dbReference type="EMBL" id="PON24171.1"/>
    </source>
</evidence>
<proteinExistence type="predicted"/>
<feature type="region of interest" description="Disordered" evidence="1">
    <location>
        <begin position="24"/>
        <end position="51"/>
    </location>
</feature>
<reference evidence="2 3" key="1">
    <citation type="journal article" date="2016" name="Genome Announc.">
        <title>Draft Whole-Genome Sequence of Trichoderma gamsii T6085, a Promising Biocontrol Agent of Fusarium Head Blight on Wheat.</title>
        <authorList>
            <person name="Baroncelli R."/>
            <person name="Zapparata A."/>
            <person name="Piaggeschi G."/>
            <person name="Sarrocco S."/>
            <person name="Vannacci G."/>
        </authorList>
    </citation>
    <scope>NUCLEOTIDE SEQUENCE [LARGE SCALE GENOMIC DNA]</scope>
    <source>
        <strain evidence="2 3">T6085</strain>
    </source>
</reference>
<dbReference type="GeneID" id="36347667"/>
<keyword evidence="3" id="KW-1185">Reference proteome</keyword>
<dbReference type="Proteomes" id="UP000054821">
    <property type="component" value="Unassembled WGS sequence"/>
</dbReference>
<name>A0A2P4ZIQ5_9HYPO</name>
<organism evidence="2 3">
    <name type="scientific">Trichoderma gamsii</name>
    <dbReference type="NCBI Taxonomy" id="398673"/>
    <lineage>
        <taxon>Eukaryota</taxon>
        <taxon>Fungi</taxon>
        <taxon>Dikarya</taxon>
        <taxon>Ascomycota</taxon>
        <taxon>Pezizomycotina</taxon>
        <taxon>Sordariomycetes</taxon>
        <taxon>Hypocreomycetidae</taxon>
        <taxon>Hypocreales</taxon>
        <taxon>Hypocreaceae</taxon>
        <taxon>Trichoderma</taxon>
    </lineage>
</organism>
<feature type="compositionally biased region" description="Polar residues" evidence="1">
    <location>
        <begin position="33"/>
        <end position="51"/>
    </location>
</feature>
<accession>A0A2P4ZIQ5</accession>